<dbReference type="AlphaFoldDB" id="A0A809SIT3"/>
<comment type="subcellular location">
    <subcellularLocation>
        <location evidence="1">Cell membrane</location>
        <topology evidence="1">Multi-pass membrane protein</topology>
    </subcellularLocation>
</comment>
<feature type="transmembrane region" description="Helical" evidence="8">
    <location>
        <begin position="33"/>
        <end position="49"/>
    </location>
</feature>
<dbReference type="EMBL" id="AP021881">
    <property type="protein sequence ID" value="BBP02440.1"/>
    <property type="molecule type" value="Genomic_DNA"/>
</dbReference>
<feature type="transmembrane region" description="Helical" evidence="8">
    <location>
        <begin position="274"/>
        <end position="293"/>
    </location>
</feature>
<reference evidence="10" key="1">
    <citation type="submission" date="2019-11" db="EMBL/GenBank/DDBJ databases">
        <title>Isolation and characterization of a novel species in the genus Sulfuriferula.</title>
        <authorList>
            <person name="Mochizuki J."/>
            <person name="Kojima H."/>
            <person name="Fukui M."/>
        </authorList>
    </citation>
    <scope>NUCLEOTIDE SEQUENCE [LARGE SCALE GENOMIC DNA]</scope>
    <source>
        <strain evidence="10">SGTM</strain>
    </source>
</reference>
<evidence type="ECO:0000256" key="4">
    <source>
        <dbReference type="ARBA" id="ARBA00022475"/>
    </source>
</evidence>
<dbReference type="InterPro" id="IPR002549">
    <property type="entry name" value="AI-2E-like"/>
</dbReference>
<gene>
    <name evidence="9" type="ORF">SFSGTM_31480</name>
</gene>
<evidence type="ECO:0000256" key="1">
    <source>
        <dbReference type="ARBA" id="ARBA00004651"/>
    </source>
</evidence>
<evidence type="ECO:0000256" key="5">
    <source>
        <dbReference type="ARBA" id="ARBA00022692"/>
    </source>
</evidence>
<evidence type="ECO:0000256" key="6">
    <source>
        <dbReference type="ARBA" id="ARBA00022989"/>
    </source>
</evidence>
<evidence type="ECO:0000256" key="2">
    <source>
        <dbReference type="ARBA" id="ARBA00009773"/>
    </source>
</evidence>
<organism evidence="9 10">
    <name type="scientific">Sulfuriferula nivalis</name>
    <dbReference type="NCBI Taxonomy" id="2675298"/>
    <lineage>
        <taxon>Bacteria</taxon>
        <taxon>Pseudomonadati</taxon>
        <taxon>Pseudomonadota</taxon>
        <taxon>Betaproteobacteria</taxon>
        <taxon>Nitrosomonadales</taxon>
        <taxon>Sulfuricellaceae</taxon>
        <taxon>Sulfuriferula</taxon>
    </lineage>
</organism>
<comment type="similarity">
    <text evidence="2">Belongs to the autoinducer-2 exporter (AI-2E) (TC 2.A.86) family.</text>
</comment>
<feature type="transmembrane region" description="Helical" evidence="8">
    <location>
        <begin position="9"/>
        <end position="27"/>
    </location>
</feature>
<feature type="transmembrane region" description="Helical" evidence="8">
    <location>
        <begin position="305"/>
        <end position="338"/>
    </location>
</feature>
<feature type="transmembrane region" description="Helical" evidence="8">
    <location>
        <begin position="61"/>
        <end position="82"/>
    </location>
</feature>
<name>A0A809SIT3_9PROT</name>
<dbReference type="NCBIfam" id="NF008216">
    <property type="entry name" value="PRK10983.1"/>
    <property type="match status" value="1"/>
</dbReference>
<keyword evidence="6 8" id="KW-1133">Transmembrane helix</keyword>
<dbReference type="Proteomes" id="UP000463939">
    <property type="component" value="Chromosome"/>
</dbReference>
<evidence type="ECO:0000313" key="10">
    <source>
        <dbReference type="Proteomes" id="UP000463939"/>
    </source>
</evidence>
<keyword evidence="7 8" id="KW-0472">Membrane</keyword>
<keyword evidence="4" id="KW-1003">Cell membrane</keyword>
<dbReference type="RefSeq" id="WP_162086074.1">
    <property type="nucleotide sequence ID" value="NZ_AP021881.1"/>
</dbReference>
<keyword evidence="5 8" id="KW-0812">Transmembrane</keyword>
<dbReference type="Pfam" id="PF01594">
    <property type="entry name" value="AI-2E_transport"/>
    <property type="match status" value="1"/>
</dbReference>
<evidence type="ECO:0008006" key="11">
    <source>
        <dbReference type="Google" id="ProtNLM"/>
    </source>
</evidence>
<evidence type="ECO:0000256" key="8">
    <source>
        <dbReference type="SAM" id="Phobius"/>
    </source>
</evidence>
<sequence>MQNSDLTRSIFAIAFIVGLIAASLWILRPFLPATLWATMIVIATWPLMLKVQARLNNKRGLAVLVMTSLVVMIFVIPLILAITTIMQNTDLITNAAKSLSNMSTTPPDWLAQLPYIGTQAAQTWQDIAATGTQEFTSKATPYAGAVAKWLVTEAGSLGLLFTHFLLMTALAAVMFAYGEAAAAGIKQFARKLAGDRGTEVINIASQAIRAVALGVGVTAIVQALLGGIGLAITSVPFAAVLTALMFMLCIAQIGVIPVLLPASIWLYWHGDTSWAIFLLVWMIIVASLDNFLRPYLIKQGADLPMLLILAGVIGGLLSFGLVGIFVGPAVLAVSYTLLQTWVAETKVP</sequence>
<dbReference type="GO" id="GO:0005886">
    <property type="term" value="C:plasma membrane"/>
    <property type="evidence" value="ECO:0007669"/>
    <property type="project" value="UniProtKB-SubCell"/>
</dbReference>
<protein>
    <recommendedName>
        <fullName evidence="11">AI-2E family transporter YdiK</fullName>
    </recommendedName>
</protein>
<evidence type="ECO:0000256" key="3">
    <source>
        <dbReference type="ARBA" id="ARBA00022448"/>
    </source>
</evidence>
<dbReference type="PANTHER" id="PTHR21716">
    <property type="entry name" value="TRANSMEMBRANE PROTEIN"/>
    <property type="match status" value="1"/>
</dbReference>
<evidence type="ECO:0000313" key="9">
    <source>
        <dbReference type="EMBL" id="BBP02440.1"/>
    </source>
</evidence>
<dbReference type="KEGG" id="sniv:SFSGTM_31480"/>
<dbReference type="PANTHER" id="PTHR21716:SF67">
    <property type="entry name" value="TRANSPORT PROTEIN YDIK-RELATED"/>
    <property type="match status" value="1"/>
</dbReference>
<evidence type="ECO:0000256" key="7">
    <source>
        <dbReference type="ARBA" id="ARBA00023136"/>
    </source>
</evidence>
<proteinExistence type="inferred from homology"/>
<feature type="transmembrane region" description="Helical" evidence="8">
    <location>
        <begin position="210"/>
        <end position="232"/>
    </location>
</feature>
<keyword evidence="3" id="KW-0813">Transport</keyword>
<accession>A0A809SIT3</accession>
<feature type="transmembrane region" description="Helical" evidence="8">
    <location>
        <begin position="238"/>
        <end position="267"/>
    </location>
</feature>
<feature type="transmembrane region" description="Helical" evidence="8">
    <location>
        <begin position="157"/>
        <end position="177"/>
    </location>
</feature>
<keyword evidence="10" id="KW-1185">Reference proteome</keyword>